<proteinExistence type="predicted"/>
<keyword evidence="2" id="KW-1185">Reference proteome</keyword>
<gene>
    <name evidence="1" type="ORF">FM114_08720</name>
</gene>
<organism evidence="1 2">
    <name type="scientific">Luteococcus japonicus LSP_Lj1</name>
    <dbReference type="NCBI Taxonomy" id="1255658"/>
    <lineage>
        <taxon>Bacteria</taxon>
        <taxon>Bacillati</taxon>
        <taxon>Actinomycetota</taxon>
        <taxon>Actinomycetes</taxon>
        <taxon>Propionibacteriales</taxon>
        <taxon>Propionibacteriaceae</taxon>
        <taxon>Luteococcus</taxon>
    </lineage>
</organism>
<evidence type="ECO:0000313" key="1">
    <source>
        <dbReference type="EMBL" id="SJN33647.1"/>
    </source>
</evidence>
<protein>
    <submittedName>
        <fullName evidence="1">Uncharacterized protein</fullName>
    </submittedName>
</protein>
<dbReference type="Proteomes" id="UP000188342">
    <property type="component" value="Unassembled WGS sequence"/>
</dbReference>
<evidence type="ECO:0000313" key="2">
    <source>
        <dbReference type="Proteomes" id="UP000188342"/>
    </source>
</evidence>
<name>A0A1R4JNS2_9ACTN</name>
<sequence>MEPNYAAIFIDAIVIEVRDGQVPNQPYYGTPLCQGGS</sequence>
<reference evidence="1 2" key="1">
    <citation type="submission" date="2017-02" db="EMBL/GenBank/DDBJ databases">
        <authorList>
            <person name="Peterson S.W."/>
        </authorList>
    </citation>
    <scope>NUCLEOTIDE SEQUENCE [LARGE SCALE GENOMIC DNA]</scope>
    <source>
        <strain evidence="1 2">LSP_Lj1</strain>
    </source>
</reference>
<dbReference type="AlphaFoldDB" id="A0A1R4JNS2"/>
<dbReference type="EMBL" id="FUKQ01000032">
    <property type="protein sequence ID" value="SJN33647.1"/>
    <property type="molecule type" value="Genomic_DNA"/>
</dbReference>
<accession>A0A1R4JNS2</accession>